<dbReference type="PANTHER" id="PTHR47019:SF1">
    <property type="entry name" value="LIPID II FLIPPASE MURJ"/>
    <property type="match status" value="1"/>
</dbReference>
<feature type="transmembrane region" description="Helical" evidence="10">
    <location>
        <begin position="36"/>
        <end position="57"/>
    </location>
</feature>
<evidence type="ECO:0000256" key="8">
    <source>
        <dbReference type="ARBA" id="ARBA00060041"/>
    </source>
</evidence>
<dbReference type="HAMAP" id="MF_02078">
    <property type="entry name" value="MurJ_MviN"/>
    <property type="match status" value="1"/>
</dbReference>
<keyword evidence="10 11" id="KW-0961">Cell wall biogenesis/degradation</keyword>
<comment type="function">
    <text evidence="8 10 11">Involved in peptidoglycan biosynthesis. Transports lipid-linked peptidoglycan precursors from the inner to the outer leaflet of the cytoplasmic membrane.</text>
</comment>
<keyword evidence="2 10" id="KW-1003">Cell membrane</keyword>
<dbReference type="GO" id="GO:0071555">
    <property type="term" value="P:cell wall organization"/>
    <property type="evidence" value="ECO:0007669"/>
    <property type="project" value="UniProtKB-UniRule"/>
</dbReference>
<name>C0QI72_DESAH</name>
<keyword evidence="13" id="KW-1185">Reference proteome</keyword>
<comment type="similarity">
    <text evidence="9 10 11">Belongs to the MurJ/MviN family.</text>
</comment>
<dbReference type="GO" id="GO:0005886">
    <property type="term" value="C:plasma membrane"/>
    <property type="evidence" value="ECO:0007669"/>
    <property type="project" value="UniProtKB-SubCell"/>
</dbReference>
<feature type="transmembrane region" description="Helical" evidence="10">
    <location>
        <begin position="484"/>
        <end position="507"/>
    </location>
</feature>
<feature type="transmembrane region" description="Helical" evidence="10">
    <location>
        <begin position="174"/>
        <end position="192"/>
    </location>
</feature>
<feature type="transmembrane region" description="Helical" evidence="10">
    <location>
        <begin position="392"/>
        <end position="413"/>
    </location>
</feature>
<evidence type="ECO:0000256" key="9">
    <source>
        <dbReference type="ARBA" id="ARBA00061532"/>
    </source>
</evidence>
<dbReference type="EMBL" id="CP001087">
    <property type="protein sequence ID" value="ACN15808.1"/>
    <property type="molecule type" value="Genomic_DNA"/>
</dbReference>
<keyword evidence="4 10" id="KW-0133">Cell shape</keyword>
<feature type="transmembrane region" description="Helical" evidence="10">
    <location>
        <begin position="319"/>
        <end position="339"/>
    </location>
</feature>
<evidence type="ECO:0000256" key="5">
    <source>
        <dbReference type="ARBA" id="ARBA00022984"/>
    </source>
</evidence>
<dbReference type="PIRSF" id="PIRSF002869">
    <property type="entry name" value="MviN"/>
    <property type="match status" value="1"/>
</dbReference>
<dbReference type="InterPro" id="IPR004268">
    <property type="entry name" value="MurJ"/>
</dbReference>
<dbReference type="KEGG" id="dat:HRM2_27160"/>
<feature type="transmembrane region" description="Helical" evidence="10">
    <location>
        <begin position="143"/>
        <end position="162"/>
    </location>
</feature>
<dbReference type="Pfam" id="PF03023">
    <property type="entry name" value="MurJ"/>
    <property type="match status" value="1"/>
</dbReference>
<dbReference type="NCBIfam" id="TIGR01695">
    <property type="entry name" value="murJ_mviN"/>
    <property type="match status" value="1"/>
</dbReference>
<evidence type="ECO:0000256" key="2">
    <source>
        <dbReference type="ARBA" id="ARBA00022475"/>
    </source>
</evidence>
<feature type="transmembrane region" description="Helical" evidence="10">
    <location>
        <begin position="198"/>
        <end position="218"/>
    </location>
</feature>
<keyword evidence="10" id="KW-0997">Cell inner membrane</keyword>
<dbReference type="STRING" id="177437.HRM2_27160"/>
<protein>
    <recommendedName>
        <fullName evidence="10">Probable lipid II flippase MurJ</fullName>
    </recommendedName>
</protein>
<dbReference type="GO" id="GO:0009252">
    <property type="term" value="P:peptidoglycan biosynthetic process"/>
    <property type="evidence" value="ECO:0007669"/>
    <property type="project" value="UniProtKB-UniRule"/>
</dbReference>
<dbReference type="CDD" id="cd13123">
    <property type="entry name" value="MATE_MurJ_like"/>
    <property type="match status" value="1"/>
</dbReference>
<keyword evidence="7 10" id="KW-0472">Membrane</keyword>
<dbReference type="PRINTS" id="PR01806">
    <property type="entry name" value="VIRFACTRMVIN"/>
</dbReference>
<dbReference type="PANTHER" id="PTHR47019">
    <property type="entry name" value="LIPID II FLIPPASE MURJ"/>
    <property type="match status" value="1"/>
</dbReference>
<proteinExistence type="inferred from homology"/>
<evidence type="ECO:0000256" key="4">
    <source>
        <dbReference type="ARBA" id="ARBA00022960"/>
    </source>
</evidence>
<evidence type="ECO:0000256" key="10">
    <source>
        <dbReference type="HAMAP-Rule" id="MF_02078"/>
    </source>
</evidence>
<evidence type="ECO:0000256" key="11">
    <source>
        <dbReference type="PIRNR" id="PIRNR002869"/>
    </source>
</evidence>
<dbReference type="UniPathway" id="UPA00219"/>
<feature type="transmembrane region" description="Helical" evidence="10">
    <location>
        <begin position="95"/>
        <end position="123"/>
    </location>
</feature>
<gene>
    <name evidence="12" type="primary">mviN</name>
    <name evidence="10" type="synonym">murJ</name>
    <name evidence="12" type="ordered locus">HRM2_27160</name>
</gene>
<keyword evidence="6 10" id="KW-1133">Transmembrane helix</keyword>
<keyword evidence="5 10" id="KW-0573">Peptidoglycan synthesis</keyword>
<dbReference type="GO" id="GO:0015648">
    <property type="term" value="F:lipid-linked peptidoglycan transporter activity"/>
    <property type="evidence" value="ECO:0007669"/>
    <property type="project" value="UniProtKB-UniRule"/>
</dbReference>
<reference evidence="12 13" key="1">
    <citation type="journal article" date="2009" name="Environ. Microbiol.">
        <title>Genome sequence of Desulfobacterium autotrophicum HRM2, a marine sulfate reducer oxidizing organic carbon completely to carbon dioxide.</title>
        <authorList>
            <person name="Strittmatter A.W."/>
            <person name="Liesegang H."/>
            <person name="Rabus R."/>
            <person name="Decker I."/>
            <person name="Amann J."/>
            <person name="Andres S."/>
            <person name="Henne A."/>
            <person name="Fricke W.F."/>
            <person name="Martinez-Arias R."/>
            <person name="Bartels D."/>
            <person name="Goesmann A."/>
            <person name="Krause L."/>
            <person name="Puehler A."/>
            <person name="Klenk H.P."/>
            <person name="Richter M."/>
            <person name="Schuler M."/>
            <person name="Gloeckner F.O."/>
            <person name="Meyerdierks A."/>
            <person name="Gottschalk G."/>
            <person name="Amann R."/>
        </authorList>
    </citation>
    <scope>NUCLEOTIDE SEQUENCE [LARGE SCALE GENOMIC DNA]</scope>
    <source>
        <strain evidence="13">ATCC 43914 / DSM 3382 / HRM2</strain>
    </source>
</reference>
<dbReference type="OrthoDB" id="9786339at2"/>
<dbReference type="HOGENOM" id="CLU_006797_5_3_7"/>
<organism evidence="12 13">
    <name type="scientific">Desulforapulum autotrophicum (strain ATCC 43914 / DSM 3382 / VKM B-1955 / HRM2)</name>
    <name type="common">Desulfobacterium autotrophicum</name>
    <dbReference type="NCBI Taxonomy" id="177437"/>
    <lineage>
        <taxon>Bacteria</taxon>
        <taxon>Pseudomonadati</taxon>
        <taxon>Thermodesulfobacteriota</taxon>
        <taxon>Desulfobacteria</taxon>
        <taxon>Desulfobacterales</taxon>
        <taxon>Desulfobacteraceae</taxon>
        <taxon>Desulforapulum</taxon>
    </lineage>
</organism>
<keyword evidence="10 11" id="KW-0813">Transport</keyword>
<evidence type="ECO:0000256" key="3">
    <source>
        <dbReference type="ARBA" id="ARBA00022692"/>
    </source>
</evidence>
<evidence type="ECO:0000256" key="6">
    <source>
        <dbReference type="ARBA" id="ARBA00022989"/>
    </source>
</evidence>
<keyword evidence="3 10" id="KW-0812">Transmembrane</keyword>
<dbReference type="eggNOG" id="COG0728">
    <property type="taxonomic scope" value="Bacteria"/>
</dbReference>
<feature type="transmembrane region" description="Helical" evidence="10">
    <location>
        <begin position="419"/>
        <end position="439"/>
    </location>
</feature>
<feature type="transmembrane region" description="Helical" evidence="10">
    <location>
        <begin position="359"/>
        <end position="380"/>
    </location>
</feature>
<feature type="transmembrane region" description="Helical" evidence="10">
    <location>
        <begin position="242"/>
        <end position="275"/>
    </location>
</feature>
<dbReference type="GO" id="GO:0008360">
    <property type="term" value="P:regulation of cell shape"/>
    <property type="evidence" value="ECO:0007669"/>
    <property type="project" value="UniProtKB-UniRule"/>
</dbReference>
<sequence>MDSVVPKKTSQLLKKTGVVGGLTLVSRMLGFVRDAFIAWLLGVGPGSDAFFLAFRIPDLLRKFFSDGMLTLSFVPVFTTCLIEDGPKRAFAMARACFLSVSTAGVLLVVAGIVAAPMVVRVIAPGFSPDSYTYDLAVQLIRVMMPYIAIVALLAVSMGVLNAMGEFAAPGAGPIVFNLSIILSAFFLCSRFSSATLALALGVVLGGLFQFLLQVPFLLKKGFKFFERTAFHHPGMSETGRRLLPSLVGAAGFQINLFVATILASTLSSGSISFLYYAERLVQFPMALFAVSISTVLLPELSMEKVQGPAAVVSGVFARAVKAVCCVTLPAMFGLAALRVPVVSLLFERGAFDRLCVEETASALLFFILGLWAFSGNRIFVTLFHARSDVATPFWASVKGIGFNLLAGLLFGQVLGYRGIALSVSAAAALNFFFLVPGVWSSMDRLMKKNIGIWTCKSLFASVIMYGSVTYGVSFIPDGISKAALLVRVAGMLILGVVVYTGTFVLTFKKGLGQLAQELDNRAD</sequence>
<feature type="transmembrane region" description="Helical" evidence="10">
    <location>
        <begin position="451"/>
        <end position="472"/>
    </location>
</feature>
<evidence type="ECO:0000313" key="13">
    <source>
        <dbReference type="Proteomes" id="UP000000442"/>
    </source>
</evidence>
<feature type="transmembrane region" description="Helical" evidence="10">
    <location>
        <begin position="281"/>
        <end position="298"/>
    </location>
</feature>
<comment type="subcellular location">
    <subcellularLocation>
        <location evidence="10">Cell inner membrane</location>
        <topology evidence="10">Multi-pass membrane protein</topology>
    </subcellularLocation>
    <subcellularLocation>
        <location evidence="1">Cell membrane</location>
        <topology evidence="1">Multi-pass membrane protein</topology>
    </subcellularLocation>
</comment>
<dbReference type="AlphaFoldDB" id="C0QI72"/>
<evidence type="ECO:0000256" key="1">
    <source>
        <dbReference type="ARBA" id="ARBA00004651"/>
    </source>
</evidence>
<dbReference type="RefSeq" id="WP_015904571.1">
    <property type="nucleotide sequence ID" value="NC_012108.1"/>
</dbReference>
<dbReference type="InterPro" id="IPR051050">
    <property type="entry name" value="Lipid_II_flippase_MurJ/MviN"/>
</dbReference>
<evidence type="ECO:0000256" key="7">
    <source>
        <dbReference type="ARBA" id="ARBA00023136"/>
    </source>
</evidence>
<dbReference type="Proteomes" id="UP000000442">
    <property type="component" value="Chromosome"/>
</dbReference>
<comment type="pathway">
    <text evidence="10">Cell wall biogenesis; peptidoglycan biosynthesis.</text>
</comment>
<dbReference type="GO" id="GO:0034204">
    <property type="term" value="P:lipid translocation"/>
    <property type="evidence" value="ECO:0007669"/>
    <property type="project" value="TreeGrafter"/>
</dbReference>
<evidence type="ECO:0000313" key="12">
    <source>
        <dbReference type="EMBL" id="ACN15808.1"/>
    </source>
</evidence>
<accession>C0QI72</accession>